<dbReference type="AlphaFoldDB" id="A0A540W0R3"/>
<evidence type="ECO:0000313" key="4">
    <source>
        <dbReference type="Proteomes" id="UP000319103"/>
    </source>
</evidence>
<name>A0A540W0R3_9ACTN</name>
<proteinExistence type="predicted"/>
<organism evidence="3 4">
    <name type="scientific">Kitasatospora acidiphila</name>
    <dbReference type="NCBI Taxonomy" id="2567942"/>
    <lineage>
        <taxon>Bacteria</taxon>
        <taxon>Bacillati</taxon>
        <taxon>Actinomycetota</taxon>
        <taxon>Actinomycetes</taxon>
        <taxon>Kitasatosporales</taxon>
        <taxon>Streptomycetaceae</taxon>
        <taxon>Kitasatospora</taxon>
    </lineage>
</organism>
<dbReference type="OrthoDB" id="9814140at2"/>
<sequence>MDPKAALIVVDMQNGFLNHHTEHLVAKVAGLIDRWSATGRPVVFTRYLNYPGSPFERLIHWTRLQTSPETDIAPGLLPHVEQAVAVIDKPAYSWFTPQAASLAAEERWSDLVFCGVATESCVLKSAADAFERGFTPWIVTDACASDAGPEIHDAGLRIARRFIGSGQLVTSDQLLTRLTTPTAEHEMERSGHPLSP</sequence>
<dbReference type="SUPFAM" id="SSF52499">
    <property type="entry name" value="Isochorismatase-like hydrolases"/>
    <property type="match status" value="1"/>
</dbReference>
<dbReference type="PANTHER" id="PTHR43540:SF6">
    <property type="entry name" value="ISOCHORISMATASE-LIKE DOMAIN-CONTAINING PROTEIN"/>
    <property type="match status" value="1"/>
</dbReference>
<dbReference type="Pfam" id="PF00857">
    <property type="entry name" value="Isochorismatase"/>
    <property type="match status" value="1"/>
</dbReference>
<dbReference type="CDD" id="cd00431">
    <property type="entry name" value="cysteine_hydrolases"/>
    <property type="match status" value="1"/>
</dbReference>
<keyword evidence="1 3" id="KW-0378">Hydrolase</keyword>
<dbReference type="GO" id="GO:0016787">
    <property type="term" value="F:hydrolase activity"/>
    <property type="evidence" value="ECO:0007669"/>
    <property type="project" value="UniProtKB-KW"/>
</dbReference>
<protein>
    <submittedName>
        <fullName evidence="3">Cysteine hydrolase</fullName>
    </submittedName>
</protein>
<gene>
    <name evidence="3" type="ORF">E6W39_06250</name>
</gene>
<feature type="domain" description="Isochorismatase-like" evidence="2">
    <location>
        <begin position="5"/>
        <end position="160"/>
    </location>
</feature>
<accession>A0A540W0R3</accession>
<dbReference type="InterPro" id="IPR036380">
    <property type="entry name" value="Isochorismatase-like_sf"/>
</dbReference>
<dbReference type="Proteomes" id="UP000319103">
    <property type="component" value="Unassembled WGS sequence"/>
</dbReference>
<evidence type="ECO:0000313" key="3">
    <source>
        <dbReference type="EMBL" id="TQF01944.1"/>
    </source>
</evidence>
<dbReference type="InterPro" id="IPR000868">
    <property type="entry name" value="Isochorismatase-like_dom"/>
</dbReference>
<dbReference type="EMBL" id="VIGB01000003">
    <property type="protein sequence ID" value="TQF01944.1"/>
    <property type="molecule type" value="Genomic_DNA"/>
</dbReference>
<dbReference type="PANTHER" id="PTHR43540">
    <property type="entry name" value="PEROXYUREIDOACRYLATE/UREIDOACRYLATE AMIDOHYDROLASE-RELATED"/>
    <property type="match status" value="1"/>
</dbReference>
<dbReference type="InterPro" id="IPR050272">
    <property type="entry name" value="Isochorismatase-like_hydrls"/>
</dbReference>
<dbReference type="Gene3D" id="3.40.50.850">
    <property type="entry name" value="Isochorismatase-like"/>
    <property type="match status" value="1"/>
</dbReference>
<reference evidence="3 4" key="1">
    <citation type="submission" date="2019-06" db="EMBL/GenBank/DDBJ databases">
        <title>Description of Kitasatospora acidophila sp. nov. isolated from pine grove soil, and reclassification of Streptomyces novaecaesareae to Kitasatospora novaeceasareae comb. nov.</title>
        <authorList>
            <person name="Kim M.J."/>
        </authorList>
    </citation>
    <scope>NUCLEOTIDE SEQUENCE [LARGE SCALE GENOMIC DNA]</scope>
    <source>
        <strain evidence="3 4">MMS16-CNU292</strain>
    </source>
</reference>
<dbReference type="RefSeq" id="WP_141632666.1">
    <property type="nucleotide sequence ID" value="NZ_VIGB01000003.1"/>
</dbReference>
<keyword evidence="4" id="KW-1185">Reference proteome</keyword>
<evidence type="ECO:0000259" key="2">
    <source>
        <dbReference type="Pfam" id="PF00857"/>
    </source>
</evidence>
<comment type="caution">
    <text evidence="3">The sequence shown here is derived from an EMBL/GenBank/DDBJ whole genome shotgun (WGS) entry which is preliminary data.</text>
</comment>
<evidence type="ECO:0000256" key="1">
    <source>
        <dbReference type="ARBA" id="ARBA00022801"/>
    </source>
</evidence>